<dbReference type="Pfam" id="PF06271">
    <property type="entry name" value="RDD"/>
    <property type="match status" value="1"/>
</dbReference>
<comment type="caution">
    <text evidence="8">The sequence shown here is derived from an EMBL/GenBank/DDBJ whole genome shotgun (WGS) entry which is preliminary data.</text>
</comment>
<evidence type="ECO:0000256" key="6">
    <source>
        <dbReference type="SAM" id="Phobius"/>
    </source>
</evidence>
<gene>
    <name evidence="8" type="ORF">GCM10025876_29480</name>
</gene>
<dbReference type="InterPro" id="IPR010432">
    <property type="entry name" value="RDD"/>
</dbReference>
<evidence type="ECO:0000259" key="7">
    <source>
        <dbReference type="Pfam" id="PF06271"/>
    </source>
</evidence>
<dbReference type="RefSeq" id="WP_284328731.1">
    <property type="nucleotide sequence ID" value="NZ_BSUN01000001.1"/>
</dbReference>
<keyword evidence="9" id="KW-1185">Reference proteome</keyword>
<feature type="transmembrane region" description="Helical" evidence="6">
    <location>
        <begin position="22"/>
        <end position="43"/>
    </location>
</feature>
<organism evidence="8 9">
    <name type="scientific">Demequina litorisediminis</name>
    <dbReference type="NCBI Taxonomy" id="1849022"/>
    <lineage>
        <taxon>Bacteria</taxon>
        <taxon>Bacillati</taxon>
        <taxon>Actinomycetota</taxon>
        <taxon>Actinomycetes</taxon>
        <taxon>Micrococcales</taxon>
        <taxon>Demequinaceae</taxon>
        <taxon>Demequina</taxon>
    </lineage>
</organism>
<dbReference type="Proteomes" id="UP001157125">
    <property type="component" value="Unassembled WGS sequence"/>
</dbReference>
<evidence type="ECO:0000313" key="8">
    <source>
        <dbReference type="EMBL" id="GMA36744.1"/>
    </source>
</evidence>
<name>A0ABQ6IFR8_9MICO</name>
<keyword evidence="2" id="KW-1003">Cell membrane</keyword>
<evidence type="ECO:0000313" key="9">
    <source>
        <dbReference type="Proteomes" id="UP001157125"/>
    </source>
</evidence>
<keyword evidence="4 6" id="KW-1133">Transmembrane helix</keyword>
<keyword evidence="3 6" id="KW-0812">Transmembrane</keyword>
<comment type="subcellular location">
    <subcellularLocation>
        <location evidence="1">Cell membrane</location>
        <topology evidence="1">Multi-pass membrane protein</topology>
    </subcellularLocation>
</comment>
<evidence type="ECO:0000256" key="5">
    <source>
        <dbReference type="ARBA" id="ARBA00023136"/>
    </source>
</evidence>
<protein>
    <recommendedName>
        <fullName evidence="7">RDD domain-containing protein</fullName>
    </recommendedName>
</protein>
<sequence>MELASVEGSPARIVPQLSTAPWIVRVLAVIIDSLVINTLVGAVTGQWGNALWITGVGDSSGESLTTPATWWYLGASLAMLTVQAFTGYTAGKALLGIRLVSDSSGRPPGFVLTLVREFLHLIDSLLLIGYLRPLWHRERRTFADSLARTLVIREAVGRGR</sequence>
<evidence type="ECO:0000256" key="2">
    <source>
        <dbReference type="ARBA" id="ARBA00022475"/>
    </source>
</evidence>
<dbReference type="EMBL" id="BSUN01000001">
    <property type="protein sequence ID" value="GMA36744.1"/>
    <property type="molecule type" value="Genomic_DNA"/>
</dbReference>
<reference evidence="9" key="1">
    <citation type="journal article" date="2019" name="Int. J. Syst. Evol. Microbiol.">
        <title>The Global Catalogue of Microorganisms (GCM) 10K type strain sequencing project: providing services to taxonomists for standard genome sequencing and annotation.</title>
        <authorList>
            <consortium name="The Broad Institute Genomics Platform"/>
            <consortium name="The Broad Institute Genome Sequencing Center for Infectious Disease"/>
            <person name="Wu L."/>
            <person name="Ma J."/>
        </authorList>
    </citation>
    <scope>NUCLEOTIDE SEQUENCE [LARGE SCALE GENOMIC DNA]</scope>
    <source>
        <strain evidence="9">NBRC 112299</strain>
    </source>
</reference>
<dbReference type="PANTHER" id="PTHR36115">
    <property type="entry name" value="PROLINE-RICH ANTIGEN HOMOLOG-RELATED"/>
    <property type="match status" value="1"/>
</dbReference>
<evidence type="ECO:0000256" key="4">
    <source>
        <dbReference type="ARBA" id="ARBA00022989"/>
    </source>
</evidence>
<evidence type="ECO:0000256" key="3">
    <source>
        <dbReference type="ARBA" id="ARBA00022692"/>
    </source>
</evidence>
<feature type="transmembrane region" description="Helical" evidence="6">
    <location>
        <begin position="70"/>
        <end position="90"/>
    </location>
</feature>
<proteinExistence type="predicted"/>
<feature type="domain" description="RDD" evidence="7">
    <location>
        <begin position="19"/>
        <end position="147"/>
    </location>
</feature>
<dbReference type="PANTHER" id="PTHR36115:SF6">
    <property type="entry name" value="PROLINE-RICH ANTIGEN HOMOLOG"/>
    <property type="match status" value="1"/>
</dbReference>
<evidence type="ECO:0000256" key="1">
    <source>
        <dbReference type="ARBA" id="ARBA00004651"/>
    </source>
</evidence>
<dbReference type="InterPro" id="IPR051791">
    <property type="entry name" value="Pra-immunoreactive"/>
</dbReference>
<keyword evidence="5 6" id="KW-0472">Membrane</keyword>
<accession>A0ABQ6IFR8</accession>